<dbReference type="PANTHER" id="PTHR42953">
    <property type="entry name" value="HIGH-AFFINITY ZINC UPTAKE SYSTEM PROTEIN ZNUA-RELATED"/>
    <property type="match status" value="1"/>
</dbReference>
<name>A0A3G1B6D4_9ARCH</name>
<dbReference type="SUPFAM" id="SSF53807">
    <property type="entry name" value="Helical backbone' metal receptor"/>
    <property type="match status" value="1"/>
</dbReference>
<dbReference type="InterPro" id="IPR006127">
    <property type="entry name" value="ZnuA-like"/>
</dbReference>
<dbReference type="InterPro" id="IPR050492">
    <property type="entry name" value="Bact_metal-bind_prot9"/>
</dbReference>
<evidence type="ECO:0000256" key="2">
    <source>
        <dbReference type="ARBA" id="ARBA00022448"/>
    </source>
</evidence>
<comment type="similarity">
    <text evidence="1">Belongs to the bacterial solute-binding protein 9 family.</text>
</comment>
<dbReference type="InterPro" id="IPR006128">
    <property type="entry name" value="Lipoprotein_PsaA-like"/>
</dbReference>
<keyword evidence="3" id="KW-0732">Signal</keyword>
<protein>
    <recommendedName>
        <fullName evidence="6">ABC transporter substrate-binding protein</fullName>
    </recommendedName>
</protein>
<dbReference type="PANTHER" id="PTHR42953:SF3">
    <property type="entry name" value="HIGH-AFFINITY ZINC UPTAKE SYSTEM PROTEIN ZNUA"/>
    <property type="match status" value="1"/>
</dbReference>
<dbReference type="STRING" id="1603555.SU86_005470"/>
<evidence type="ECO:0008006" key="6">
    <source>
        <dbReference type="Google" id="ProtNLM"/>
    </source>
</evidence>
<dbReference type="GO" id="GO:0046872">
    <property type="term" value="F:metal ion binding"/>
    <property type="evidence" value="ECO:0007669"/>
    <property type="project" value="InterPro"/>
</dbReference>
<sequence>MIGIVILAQSGTSPTPTEFPSQETMIPQPQFSKIKVIASFYPLYEFSKNIVGEKAKVSVFTPIGIEPHDWEPSTGDLIALKESDVFVYNGGGMEPFVDKIIDSGEYSNVLFVETTHGFDLITGDHGESDHAEEHDSVYDPHIWLDPMLAKEQVMAIKDSLLKVDADNAQYYEDNANAYSIKLDELDSKIRTEISNCKKNTIVPFHNAFTYFGNRYGIEIHSLSGIIPESEATASELKELVDYIKENQINVVFAEELVDPKLAQVLADEAGAQILLLSPLEGVSQDELAAGTSYIAKMEENLRNIKIALECT</sequence>
<keyword evidence="2" id="KW-0813">Transport</keyword>
<dbReference type="PRINTS" id="PR00690">
    <property type="entry name" value="ADHESNFAMILY"/>
</dbReference>
<accession>A0A3G1B6D4</accession>
<dbReference type="Pfam" id="PF01297">
    <property type="entry name" value="ZnuA"/>
    <property type="match status" value="1"/>
</dbReference>
<dbReference type="AlphaFoldDB" id="A0A3G1B6D4"/>
<reference evidence="4 5" key="1">
    <citation type="journal article" date="2016" name="Sci. Rep.">
        <title>A novel ammonia-oxidizing archaeon from wastewater treatment plant: Its enrichment, physiological and genomic characteristics.</title>
        <authorList>
            <person name="Li Y."/>
            <person name="Ding K."/>
            <person name="Wen X."/>
            <person name="Zhang B."/>
            <person name="Shen B."/>
            <person name="Yang Y."/>
        </authorList>
    </citation>
    <scope>NUCLEOTIDE SEQUENCE [LARGE SCALE GENOMIC DNA]</scope>
    <source>
        <strain evidence="4 5">SAT1</strain>
    </source>
</reference>
<dbReference type="InterPro" id="IPR006129">
    <property type="entry name" value="AdhesinB"/>
</dbReference>
<dbReference type="KEGG" id="tah:SU86_005470"/>
<evidence type="ECO:0000313" key="4">
    <source>
        <dbReference type="EMBL" id="AJZ76665.1"/>
    </source>
</evidence>
<dbReference type="PRINTS" id="PR00691">
    <property type="entry name" value="ADHESINB"/>
</dbReference>
<gene>
    <name evidence="4" type="ORF">SU86_005470</name>
</gene>
<dbReference type="Proteomes" id="UP000266745">
    <property type="component" value="Chromosome"/>
</dbReference>
<dbReference type="EMBL" id="CP011097">
    <property type="protein sequence ID" value="AJZ76665.1"/>
    <property type="molecule type" value="Genomic_DNA"/>
</dbReference>
<proteinExistence type="inferred from homology"/>
<dbReference type="GO" id="GO:0007155">
    <property type="term" value="P:cell adhesion"/>
    <property type="evidence" value="ECO:0007669"/>
    <property type="project" value="InterPro"/>
</dbReference>
<evidence type="ECO:0000313" key="5">
    <source>
        <dbReference type="Proteomes" id="UP000266745"/>
    </source>
</evidence>
<dbReference type="Gene3D" id="3.40.50.1980">
    <property type="entry name" value="Nitrogenase molybdenum iron protein domain"/>
    <property type="match status" value="2"/>
</dbReference>
<keyword evidence="5" id="KW-1185">Reference proteome</keyword>
<evidence type="ECO:0000256" key="1">
    <source>
        <dbReference type="ARBA" id="ARBA00011028"/>
    </source>
</evidence>
<dbReference type="GO" id="GO:0030001">
    <property type="term" value="P:metal ion transport"/>
    <property type="evidence" value="ECO:0007669"/>
    <property type="project" value="InterPro"/>
</dbReference>
<evidence type="ECO:0000256" key="3">
    <source>
        <dbReference type="ARBA" id="ARBA00022729"/>
    </source>
</evidence>
<organism evidence="4 5">
    <name type="scientific">Candidatus Nitrosotenuis cloacae</name>
    <dbReference type="NCBI Taxonomy" id="1603555"/>
    <lineage>
        <taxon>Archaea</taxon>
        <taxon>Nitrososphaerota</taxon>
        <taxon>Candidatus Nitrosotenuis</taxon>
    </lineage>
</organism>